<sequence>MLNLSESAEFTKPNDDCLASYVLEMLTAIQVDNLTPFFDDLPMDPYLEGGYRFRRLSHFKVVGDRLIQLPHRRLFQSKTYNPLLGDVIREYAELDDRLIQLEAMQRVIWEFFQFCKLCSTSTEIAVHQIRTTASLQQAGNPAPEGIHRDGVDLVGIFSVNRRGVEGAETHLYTSNREQPAFSKVLNPGEFLVFKDDQYFHYTSPIHAVTAQGVRDVFVLTCPGLFPPDEQ</sequence>
<evidence type="ECO:0000313" key="1">
    <source>
        <dbReference type="EMBL" id="HGW94828.1"/>
    </source>
</evidence>
<evidence type="ECO:0008006" key="2">
    <source>
        <dbReference type="Google" id="ProtNLM"/>
    </source>
</evidence>
<dbReference type="Gene3D" id="2.60.120.620">
    <property type="entry name" value="q2cbj1_9rhob like domain"/>
    <property type="match status" value="1"/>
</dbReference>
<proteinExistence type="predicted"/>
<reference evidence="1" key="1">
    <citation type="journal article" date="2020" name="mSystems">
        <title>Genome- and Community-Level Interaction Insights into Carbon Utilization and Element Cycling Functions of Hydrothermarchaeota in Hydrothermal Sediment.</title>
        <authorList>
            <person name="Zhou Z."/>
            <person name="Liu Y."/>
            <person name="Xu W."/>
            <person name="Pan J."/>
            <person name="Luo Z.H."/>
            <person name="Li M."/>
        </authorList>
    </citation>
    <scope>NUCLEOTIDE SEQUENCE [LARGE SCALE GENOMIC DNA]</scope>
    <source>
        <strain evidence="1">SpSt-402</strain>
    </source>
</reference>
<name>A0A832M4X3_9CYAN</name>
<dbReference type="AlphaFoldDB" id="A0A832M4X3"/>
<dbReference type="GO" id="GO:0051213">
    <property type="term" value="F:dioxygenase activity"/>
    <property type="evidence" value="ECO:0007669"/>
    <property type="project" value="InterPro"/>
</dbReference>
<comment type="caution">
    <text evidence="1">The sequence shown here is derived from an EMBL/GenBank/DDBJ whole genome shotgun (WGS) entry which is preliminary data.</text>
</comment>
<gene>
    <name evidence="1" type="ORF">ENR47_11175</name>
</gene>
<organism evidence="1">
    <name type="scientific">Oscillatoriales cyanobacterium SpSt-402</name>
    <dbReference type="NCBI Taxonomy" id="2282168"/>
    <lineage>
        <taxon>Bacteria</taxon>
        <taxon>Bacillati</taxon>
        <taxon>Cyanobacteriota</taxon>
        <taxon>Cyanophyceae</taxon>
        <taxon>Oscillatoriophycideae</taxon>
        <taxon>Oscillatoriales</taxon>
    </lineage>
</organism>
<protein>
    <recommendedName>
        <fullName evidence="2">2OG-Fe dioxygenase family protein</fullName>
    </recommendedName>
</protein>
<accession>A0A832M4X3</accession>
<dbReference type="InterPro" id="IPR018724">
    <property type="entry name" value="2OG-Fe_dioxygenase"/>
</dbReference>
<dbReference type="Pfam" id="PF10014">
    <property type="entry name" value="2OG-Fe_Oxy_2"/>
    <property type="match status" value="1"/>
</dbReference>
<dbReference type="EMBL" id="DSRD01000695">
    <property type="protein sequence ID" value="HGW94828.1"/>
    <property type="molecule type" value="Genomic_DNA"/>
</dbReference>